<dbReference type="SUPFAM" id="SSF56672">
    <property type="entry name" value="DNA/RNA polymerases"/>
    <property type="match status" value="1"/>
</dbReference>
<accession>S4UJM4</accession>
<dbReference type="InterPro" id="IPR023211">
    <property type="entry name" value="DNA_pol_palm_dom_sf"/>
</dbReference>
<dbReference type="InterPro" id="IPR043502">
    <property type="entry name" value="DNA/RNA_pol_sf"/>
</dbReference>
<protein>
    <submittedName>
        <fullName evidence="1">Truncated plasmid-related DNA polymerase</fullName>
    </submittedName>
</protein>
<evidence type="ECO:0000313" key="1">
    <source>
        <dbReference type="EMBL" id="AGJ98075.1"/>
    </source>
</evidence>
<geneLocation type="mitochondrion" evidence="1"/>
<gene>
    <name evidence="1" type="primary">dpo</name>
</gene>
<sequence length="227" mass="25615">MELFGKALEVFDRIKNEGEREGNIGKRTFGKILHNSSYGVAAQNWLSYGLTSHNKSNLTIGIFIVSYARMVSVNIVGKIFKMKGKVFYMDTDSFDTNVKLPEHMVGSKMGQLKYEGSFDKSIYLGRKQYYLMNTMSGVSKTGCKRIRNSLADTELDIPTVRVGGYRNSKIPTLKAWTRGALEKRAIKEILSNPQTLNYSIRTGELLDKGLHLIVLDIDFKKVPITNN</sequence>
<dbReference type="AlphaFoldDB" id="S4UJM4"/>
<proteinExistence type="predicted"/>
<name>S4UJM4_9GLOM</name>
<dbReference type="Gene3D" id="3.90.1600.10">
    <property type="entry name" value="Palm domain of DNA polymerase"/>
    <property type="match status" value="1"/>
</dbReference>
<reference evidence="1" key="1">
    <citation type="journal article" date="2013" name="Genome Biol. Evol.">
        <title>Mitochondrial genome rearrangements in Glomus species triggered by homologous recombination between distinct mtDNA haplotypes.</title>
        <authorList>
            <person name="Beaudet D."/>
            <person name="Terrat Y."/>
            <person name="Halary S."/>
            <person name="de la Providencia I.E."/>
            <person name="Hijri M."/>
        </authorList>
    </citation>
    <scope>NUCLEOTIDE SEQUENCE</scope>
</reference>
<dbReference type="EMBL" id="KC164355">
    <property type="protein sequence ID" value="AGJ98075.1"/>
    <property type="molecule type" value="Genomic_DNA"/>
</dbReference>
<organism evidence="1">
    <name type="scientific">Glomus sp. DAOM 240422</name>
    <dbReference type="NCBI Taxonomy" id="1281822"/>
    <lineage>
        <taxon>Eukaryota</taxon>
        <taxon>Fungi</taxon>
        <taxon>Fungi incertae sedis</taxon>
        <taxon>Mucoromycota</taxon>
        <taxon>Glomeromycotina</taxon>
        <taxon>Glomeromycetes</taxon>
        <taxon>Glomerales</taxon>
        <taxon>Glomeraceae</taxon>
        <taxon>Glomus</taxon>
    </lineage>
</organism>
<keyword evidence="1" id="KW-0496">Mitochondrion</keyword>